<name>A0A1F7GVU3_9BACT</name>
<evidence type="ECO:0000313" key="2">
    <source>
        <dbReference type="Proteomes" id="UP000177159"/>
    </source>
</evidence>
<dbReference type="EMBL" id="MFZM01000030">
    <property type="protein sequence ID" value="OGK22884.1"/>
    <property type="molecule type" value="Genomic_DNA"/>
</dbReference>
<evidence type="ECO:0000313" key="1">
    <source>
        <dbReference type="EMBL" id="OGK22884.1"/>
    </source>
</evidence>
<protein>
    <submittedName>
        <fullName evidence="1">Uncharacterized protein</fullName>
    </submittedName>
</protein>
<dbReference type="AlphaFoldDB" id="A0A1F7GVU3"/>
<comment type="caution">
    <text evidence="1">The sequence shown here is derived from an EMBL/GenBank/DDBJ whole genome shotgun (WGS) entry which is preliminary data.</text>
</comment>
<organism evidence="1 2">
    <name type="scientific">Candidatus Roizmanbacteria bacterium RIFCSPHIGHO2_02_FULL_37_24</name>
    <dbReference type="NCBI Taxonomy" id="1802037"/>
    <lineage>
        <taxon>Bacteria</taxon>
        <taxon>Candidatus Roizmaniibacteriota</taxon>
    </lineage>
</organism>
<accession>A0A1F7GVU3</accession>
<gene>
    <name evidence="1" type="ORF">A3C24_03400</name>
</gene>
<dbReference type="Proteomes" id="UP000177159">
    <property type="component" value="Unassembled WGS sequence"/>
</dbReference>
<reference evidence="1 2" key="1">
    <citation type="journal article" date="2016" name="Nat. Commun.">
        <title>Thousands of microbial genomes shed light on interconnected biogeochemical processes in an aquifer system.</title>
        <authorList>
            <person name="Anantharaman K."/>
            <person name="Brown C.T."/>
            <person name="Hug L.A."/>
            <person name="Sharon I."/>
            <person name="Castelle C.J."/>
            <person name="Probst A.J."/>
            <person name="Thomas B.C."/>
            <person name="Singh A."/>
            <person name="Wilkins M.J."/>
            <person name="Karaoz U."/>
            <person name="Brodie E.L."/>
            <person name="Williams K.H."/>
            <person name="Hubbard S.S."/>
            <person name="Banfield J.F."/>
        </authorList>
    </citation>
    <scope>NUCLEOTIDE SEQUENCE [LARGE SCALE GENOMIC DNA]</scope>
</reference>
<sequence length="277" mass="31448">MAFSSLTETRKSVMGTARRPLSALDISELLTEFAIDTRANILNPPHDVTAQLILSEIRSRHISKQEQQRWACVPWNGSDEKINLWELFNFLICHVDDHDIPIPGAYLPVDQTRDMIDHVLSYSERMQRALTIPEQYDIALNIADNYPTAGAILAHSASRAIGRNRETRAGDKLTFTFDEMRQWSRAVARFDDGMHRETPGDTYHYWACFTMGMASKSLEEDERIAAILCRSLFFHGAQLMNSARNVVTANKGSLLYLHEEVDRLGLETGIEVYEGIS</sequence>
<proteinExistence type="predicted"/>